<dbReference type="GO" id="GO:0003677">
    <property type="term" value="F:DNA binding"/>
    <property type="evidence" value="ECO:0007669"/>
    <property type="project" value="UniProtKB-UniRule"/>
</dbReference>
<evidence type="ECO:0000256" key="2">
    <source>
        <dbReference type="ARBA" id="ARBA00023125"/>
    </source>
</evidence>
<dbReference type="InterPro" id="IPR025269">
    <property type="entry name" value="SAM-like_dom"/>
</dbReference>
<dbReference type="AlphaFoldDB" id="A0A1M7IIN0"/>
<proteinExistence type="inferred from homology"/>
<evidence type="ECO:0000259" key="5">
    <source>
        <dbReference type="PROSITE" id="PS51898"/>
    </source>
</evidence>
<dbReference type="PANTHER" id="PTHR30349:SF41">
    <property type="entry name" value="INTEGRASE_RECOMBINASE PROTEIN MJ0367-RELATED"/>
    <property type="match status" value="1"/>
</dbReference>
<dbReference type="InterPro" id="IPR044068">
    <property type="entry name" value="CB"/>
</dbReference>
<dbReference type="InterPro" id="IPR028259">
    <property type="entry name" value="AP2-like_int_N"/>
</dbReference>
<dbReference type="OrthoDB" id="111144at2"/>
<evidence type="ECO:0000259" key="6">
    <source>
        <dbReference type="PROSITE" id="PS51900"/>
    </source>
</evidence>
<feature type="domain" description="Core-binding (CB)" evidence="6">
    <location>
        <begin position="67"/>
        <end position="158"/>
    </location>
</feature>
<dbReference type="Pfam" id="PF14657">
    <property type="entry name" value="Arm-DNA-bind_4"/>
    <property type="match status" value="1"/>
</dbReference>
<dbReference type="InterPro" id="IPR002104">
    <property type="entry name" value="Integrase_catalytic"/>
</dbReference>
<keyword evidence="3" id="KW-0233">DNA recombination</keyword>
<feature type="domain" description="Tyr recombinase" evidence="5">
    <location>
        <begin position="179"/>
        <end position="388"/>
    </location>
</feature>
<dbReference type="Gene3D" id="1.10.150.130">
    <property type="match status" value="1"/>
</dbReference>
<dbReference type="Gene3D" id="1.10.443.10">
    <property type="entry name" value="Intergrase catalytic core"/>
    <property type="match status" value="1"/>
</dbReference>
<evidence type="ECO:0000313" key="7">
    <source>
        <dbReference type="EMBL" id="SHM40458.1"/>
    </source>
</evidence>
<dbReference type="InterPro" id="IPR050090">
    <property type="entry name" value="Tyrosine_recombinase_XerCD"/>
</dbReference>
<dbReference type="Pfam" id="PF13102">
    <property type="entry name" value="Phage_int_SAM_5"/>
    <property type="match status" value="1"/>
</dbReference>
<dbReference type="RefSeq" id="WP_072949743.1">
    <property type="nucleotide sequence ID" value="NZ_FRCT01000004.1"/>
</dbReference>
<dbReference type="Pfam" id="PF00589">
    <property type="entry name" value="Phage_integrase"/>
    <property type="match status" value="1"/>
</dbReference>
<protein>
    <submittedName>
        <fullName evidence="7">Phage integrase, N-terminal SAM-like domain</fullName>
    </submittedName>
</protein>
<dbReference type="PROSITE" id="PS51900">
    <property type="entry name" value="CB"/>
    <property type="match status" value="1"/>
</dbReference>
<reference evidence="7 8" key="1">
    <citation type="submission" date="2016-11" db="EMBL/GenBank/DDBJ databases">
        <authorList>
            <person name="Jaros S."/>
            <person name="Januszkiewicz K."/>
            <person name="Wedrychowicz H."/>
        </authorList>
    </citation>
    <scope>NUCLEOTIDE SEQUENCE [LARGE SCALE GENOMIC DNA]</scope>
    <source>
        <strain evidence="7 8">Y1</strain>
    </source>
</reference>
<dbReference type="EMBL" id="FRCT01000004">
    <property type="protein sequence ID" value="SHM40458.1"/>
    <property type="molecule type" value="Genomic_DNA"/>
</dbReference>
<dbReference type="CDD" id="cd01189">
    <property type="entry name" value="INT_ICEBs1_C_like"/>
    <property type="match status" value="1"/>
</dbReference>
<keyword evidence="2 4" id="KW-0238">DNA-binding</keyword>
<dbReference type="Proteomes" id="UP000184394">
    <property type="component" value="Unassembled WGS sequence"/>
</dbReference>
<name>A0A1M7IIN0_RUMFL</name>
<dbReference type="GO" id="GO:0006310">
    <property type="term" value="P:DNA recombination"/>
    <property type="evidence" value="ECO:0007669"/>
    <property type="project" value="UniProtKB-KW"/>
</dbReference>
<accession>A0A1M7IIN0</accession>
<sequence length="400" mass="45482">MAKAANGEGSKCKLKTGKWRGTFFVPLPDGTKKRIYRQFRTRKEADEWLSKIKLEISAGKPVLCSDQTFGDYIQQWLEKFGSMAIRESTHMNYEGYVRHIQRHKLKDVKLKYLTTDDLQEFVIFLQNAGHLDTAEQQLSAKTIRNIMHMVHKALDHAVGRQLIYHNPADFVELPRVITPDIRVLTEEEIGKFATAMQGDSLQIALVLMLFCGLRLGEACALTHEDVRCNDGIHYINITKSLNRVANFTAKDDEPKTVLRIQETKTSKGKRQVPLLPEIADKVISHMYWQKEQAEKSYDMYEENPWLIANDLGHYIDPGTVRKKLKAVAESIGINNFHPHCLRHTYASQAVKAGVPLTYLSDILGHESTAFTAKVYVSLDLEGRAKAQAAMTELVKNTLKK</sequence>
<dbReference type="InterPro" id="IPR010998">
    <property type="entry name" value="Integrase_recombinase_N"/>
</dbReference>
<dbReference type="PANTHER" id="PTHR30349">
    <property type="entry name" value="PHAGE INTEGRASE-RELATED"/>
    <property type="match status" value="1"/>
</dbReference>
<gene>
    <name evidence="7" type="ORF">SAMN04487860_104136</name>
</gene>
<dbReference type="SUPFAM" id="SSF56349">
    <property type="entry name" value="DNA breaking-rejoining enzymes"/>
    <property type="match status" value="1"/>
</dbReference>
<dbReference type="InterPro" id="IPR013762">
    <property type="entry name" value="Integrase-like_cat_sf"/>
</dbReference>
<evidence type="ECO:0000313" key="8">
    <source>
        <dbReference type="Proteomes" id="UP000184394"/>
    </source>
</evidence>
<evidence type="ECO:0000256" key="3">
    <source>
        <dbReference type="ARBA" id="ARBA00023172"/>
    </source>
</evidence>
<evidence type="ECO:0000256" key="1">
    <source>
        <dbReference type="ARBA" id="ARBA00008857"/>
    </source>
</evidence>
<comment type="similarity">
    <text evidence="1">Belongs to the 'phage' integrase family.</text>
</comment>
<dbReference type="InterPro" id="IPR011010">
    <property type="entry name" value="DNA_brk_join_enz"/>
</dbReference>
<dbReference type="PROSITE" id="PS51898">
    <property type="entry name" value="TYR_RECOMBINASE"/>
    <property type="match status" value="1"/>
</dbReference>
<evidence type="ECO:0000256" key="4">
    <source>
        <dbReference type="PROSITE-ProRule" id="PRU01248"/>
    </source>
</evidence>
<organism evidence="7 8">
    <name type="scientific">Ruminococcus flavefaciens</name>
    <dbReference type="NCBI Taxonomy" id="1265"/>
    <lineage>
        <taxon>Bacteria</taxon>
        <taxon>Bacillati</taxon>
        <taxon>Bacillota</taxon>
        <taxon>Clostridia</taxon>
        <taxon>Eubacteriales</taxon>
        <taxon>Oscillospiraceae</taxon>
        <taxon>Ruminococcus</taxon>
    </lineage>
</organism>
<dbReference type="GO" id="GO:0015074">
    <property type="term" value="P:DNA integration"/>
    <property type="evidence" value="ECO:0007669"/>
    <property type="project" value="InterPro"/>
</dbReference>